<evidence type="ECO:0008006" key="6">
    <source>
        <dbReference type="Google" id="ProtNLM"/>
    </source>
</evidence>
<comment type="similarity">
    <text evidence="3">Belongs to the class-III pyridoxal-phosphate-dependent aminotransferase family.</text>
</comment>
<proteinExistence type="inferred from homology"/>
<dbReference type="GO" id="GO:0008483">
    <property type="term" value="F:transaminase activity"/>
    <property type="evidence" value="ECO:0007669"/>
    <property type="project" value="InterPro"/>
</dbReference>
<comment type="cofactor">
    <cofactor evidence="1">
        <name>pyridoxal 5'-phosphate</name>
        <dbReference type="ChEBI" id="CHEBI:597326"/>
    </cofactor>
</comment>
<dbReference type="InterPro" id="IPR015422">
    <property type="entry name" value="PyrdxlP-dep_Trfase_small"/>
</dbReference>
<organism evidence="4 5">
    <name type="scientific">Kwoniella dendrophila CBS 6074</name>
    <dbReference type="NCBI Taxonomy" id="1295534"/>
    <lineage>
        <taxon>Eukaryota</taxon>
        <taxon>Fungi</taxon>
        <taxon>Dikarya</taxon>
        <taxon>Basidiomycota</taxon>
        <taxon>Agaricomycotina</taxon>
        <taxon>Tremellomycetes</taxon>
        <taxon>Tremellales</taxon>
        <taxon>Cryptococcaceae</taxon>
        <taxon>Kwoniella</taxon>
    </lineage>
</organism>
<gene>
    <name evidence="4" type="ORF">L201_005917</name>
</gene>
<reference evidence="4 5" key="1">
    <citation type="submission" date="2024-01" db="EMBL/GenBank/DDBJ databases">
        <title>Comparative genomics of Cryptococcus and Kwoniella reveals pathogenesis evolution and contrasting modes of karyotype evolution via chromosome fusion or intercentromeric recombination.</title>
        <authorList>
            <person name="Coelho M.A."/>
            <person name="David-Palma M."/>
            <person name="Shea T."/>
            <person name="Bowers K."/>
            <person name="McGinley-Smith S."/>
            <person name="Mohammad A.W."/>
            <person name="Gnirke A."/>
            <person name="Yurkov A.M."/>
            <person name="Nowrousian M."/>
            <person name="Sun S."/>
            <person name="Cuomo C.A."/>
            <person name="Heitman J."/>
        </authorList>
    </citation>
    <scope>NUCLEOTIDE SEQUENCE [LARGE SCALE GENOMIC DNA]</scope>
    <source>
        <strain evidence="4 5">CBS 6074</strain>
    </source>
</reference>
<dbReference type="RefSeq" id="XP_066077741.1">
    <property type="nucleotide sequence ID" value="XM_066221644.1"/>
</dbReference>
<dbReference type="SUPFAM" id="SSF53383">
    <property type="entry name" value="PLP-dependent transferases"/>
    <property type="match status" value="1"/>
</dbReference>
<dbReference type="Gene3D" id="3.40.640.10">
    <property type="entry name" value="Type I PLP-dependent aspartate aminotransferase-like (Major domain)"/>
    <property type="match status" value="1"/>
</dbReference>
<evidence type="ECO:0000256" key="2">
    <source>
        <dbReference type="ARBA" id="ARBA00022898"/>
    </source>
</evidence>
<evidence type="ECO:0000256" key="3">
    <source>
        <dbReference type="RuleBase" id="RU003560"/>
    </source>
</evidence>
<dbReference type="Gene3D" id="3.90.1150.10">
    <property type="entry name" value="Aspartate Aminotransferase, domain 1"/>
    <property type="match status" value="1"/>
</dbReference>
<dbReference type="GeneID" id="91096587"/>
<keyword evidence="5" id="KW-1185">Reference proteome</keyword>
<accession>A0AAX4K1M8</accession>
<dbReference type="PANTHER" id="PTHR43713:SF3">
    <property type="entry name" value="GLUTAMATE-1-SEMIALDEHYDE 2,1-AMINOMUTASE 1, CHLOROPLASTIC-RELATED"/>
    <property type="match status" value="1"/>
</dbReference>
<evidence type="ECO:0000313" key="4">
    <source>
        <dbReference type="EMBL" id="WWC90978.1"/>
    </source>
</evidence>
<keyword evidence="2 3" id="KW-0663">Pyridoxal phosphate</keyword>
<protein>
    <recommendedName>
        <fullName evidence="6">Glutamate-1-semialdehyde 2,1-aminomutase</fullName>
    </recommendedName>
</protein>
<dbReference type="EMBL" id="CP144105">
    <property type="protein sequence ID" value="WWC90978.1"/>
    <property type="molecule type" value="Genomic_DNA"/>
</dbReference>
<name>A0AAX4K1M8_9TREE</name>
<dbReference type="AlphaFoldDB" id="A0AAX4K1M8"/>
<dbReference type="InterPro" id="IPR015421">
    <property type="entry name" value="PyrdxlP-dep_Trfase_major"/>
</dbReference>
<dbReference type="InterPro" id="IPR015424">
    <property type="entry name" value="PyrdxlP-dep_Trfase"/>
</dbReference>
<dbReference type="PANTHER" id="PTHR43713">
    <property type="entry name" value="GLUTAMATE-1-SEMIALDEHYDE 2,1-AMINOMUTASE"/>
    <property type="match status" value="1"/>
</dbReference>
<sequence>MTIATNTDTSLSQALTKAHEKYSGKNPKSYEAYIEATKSLPGGETRSSIFIHPFPLFIERGQGTDIIDLDGHTYKDFVSDFTSGIYGKSNPVLKKAIIEALDNGLQLGAHTKAESLLSSEICSRFPSIDLIRFTNSGTEANILAISIGLHYTQREKVVVFKGGYHGSVLSHFGEEQHQGGGDLKVPYEFIVCPYNDIAGTSSKIQDHSKDIGVIIVEPMLGAGGCTPGEPEFLKDLRELSKKIGAVLIFDEVQTARLSTGGSQKLLNINPDITTLGKFYGGGFAFGAFGGKKEIMSLFDARQPNSISHGGTFNNSPLTMISGLTAITQILTEDNLNKLNELGDELRNILNGIFVKEELPFKITGLGSINQIHYIPIMSLENKREGLDLFFFYLLEKGFWIAQRGLISLNFEMTKNDIIEFQDAVVHSARAVKKVISELI</sequence>
<evidence type="ECO:0000256" key="1">
    <source>
        <dbReference type="ARBA" id="ARBA00001933"/>
    </source>
</evidence>
<evidence type="ECO:0000313" key="5">
    <source>
        <dbReference type="Proteomes" id="UP001355207"/>
    </source>
</evidence>
<dbReference type="InterPro" id="IPR005814">
    <property type="entry name" value="Aminotrans_3"/>
</dbReference>
<dbReference type="Pfam" id="PF00202">
    <property type="entry name" value="Aminotran_3"/>
    <property type="match status" value="1"/>
</dbReference>
<dbReference type="Proteomes" id="UP001355207">
    <property type="component" value="Chromosome 8"/>
</dbReference>
<dbReference type="GO" id="GO:0030170">
    <property type="term" value="F:pyridoxal phosphate binding"/>
    <property type="evidence" value="ECO:0007669"/>
    <property type="project" value="InterPro"/>
</dbReference>